<dbReference type="OMA" id="CEEAMCE"/>
<dbReference type="GeneID" id="5656316"/>
<evidence type="ECO:0000256" key="1">
    <source>
        <dbReference type="SAM" id="MobiDB-lite"/>
    </source>
</evidence>
<dbReference type="Proteomes" id="UP000000542">
    <property type="component" value="Chromosome 32"/>
</dbReference>
<dbReference type="eggNOG" id="ENOG502SDFE">
    <property type="taxonomic scope" value="Eukaryota"/>
</dbReference>
<dbReference type="HOGENOM" id="CLU_1744037_0_0_1"/>
<reference evidence="2 3" key="1">
    <citation type="journal article" date="2005" name="Science">
        <title>The genome of the kinetoplastid parasite, Leishmania major.</title>
        <authorList>
            <person name="Ivens A.C."/>
            <person name="Peacock C.S."/>
            <person name="Worthey E.A."/>
            <person name="Murphy L."/>
            <person name="Aggarwal G."/>
            <person name="Berriman M."/>
            <person name="Sisk E."/>
            <person name="Rajandream M.A."/>
            <person name="Adlem E."/>
            <person name="Aert R."/>
            <person name="Anupama A."/>
            <person name="Apostolou Z."/>
            <person name="Attipoe P."/>
            <person name="Bason N."/>
            <person name="Bauser C."/>
            <person name="Beck A."/>
            <person name="Beverley S.M."/>
            <person name="Bianchettin G."/>
            <person name="Borzym K."/>
            <person name="Bothe G."/>
            <person name="Bruschi C.V."/>
            <person name="Collins M."/>
            <person name="Cadag E."/>
            <person name="Ciarloni L."/>
            <person name="Clayton C."/>
            <person name="Coulson R.M."/>
            <person name="Cronin A."/>
            <person name="Cruz A.K."/>
            <person name="Davies R.M."/>
            <person name="De Gaudenzi J."/>
            <person name="Dobson D.E."/>
            <person name="Duesterhoeft A."/>
            <person name="Fazelina G."/>
            <person name="Fosker N."/>
            <person name="Frasch A.C."/>
            <person name="Fraser A."/>
            <person name="Fuchs M."/>
            <person name="Gabel C."/>
            <person name="Goble A."/>
            <person name="Goffeau A."/>
            <person name="Harris D."/>
            <person name="Hertz-Fowler C."/>
            <person name="Hilbert H."/>
            <person name="Horn D."/>
            <person name="Huang Y."/>
            <person name="Klages S."/>
            <person name="Knights A."/>
            <person name="Kube M."/>
            <person name="Larke N."/>
            <person name="Litvin L."/>
            <person name="Lord A."/>
            <person name="Louie T."/>
            <person name="Marra M."/>
            <person name="Masuy D."/>
            <person name="Matthews K."/>
            <person name="Michaeli S."/>
            <person name="Mottram J.C."/>
            <person name="Muller-Auer S."/>
            <person name="Munden H."/>
            <person name="Nelson S."/>
            <person name="Norbertczak H."/>
            <person name="Oliver K."/>
            <person name="O'neil S."/>
            <person name="Pentony M."/>
            <person name="Pohl T.M."/>
            <person name="Price C."/>
            <person name="Purnelle B."/>
            <person name="Quail M.A."/>
            <person name="Rabbinowitsch E."/>
            <person name="Reinhardt R."/>
            <person name="Rieger M."/>
            <person name="Rinta J."/>
            <person name="Robben J."/>
            <person name="Robertson L."/>
            <person name="Ruiz J.C."/>
            <person name="Rutter S."/>
            <person name="Saunders D."/>
            <person name="Schafer M."/>
            <person name="Schein J."/>
            <person name="Schwartz D.C."/>
            <person name="Seeger K."/>
            <person name="Seyler A."/>
            <person name="Sharp S."/>
            <person name="Shin H."/>
            <person name="Sivam D."/>
            <person name="Squares R."/>
            <person name="Squares S."/>
            <person name="Tosato V."/>
            <person name="Vogt C."/>
            <person name="Volckaert G."/>
            <person name="Wambutt R."/>
            <person name="Warren T."/>
            <person name="Wedler H."/>
            <person name="Woodward J."/>
            <person name="Zhou S."/>
            <person name="Zimmermann W."/>
            <person name="Smith D.F."/>
            <person name="Blackwell J.M."/>
            <person name="Stuart K.D."/>
            <person name="Barrell B."/>
            <person name="Myler P.J."/>
        </authorList>
    </citation>
    <scope>NUCLEOTIDE SEQUENCE [LARGE SCALE GENOMIC DNA]</scope>
    <source>
        <strain evidence="3">MHOM/IL/81/Friedlin</strain>
    </source>
</reference>
<proteinExistence type="predicted"/>
<feature type="compositionally biased region" description="Low complexity" evidence="1">
    <location>
        <begin position="79"/>
        <end position="91"/>
    </location>
</feature>
<dbReference type="VEuPathDB" id="TriTrypDB:LMJLV39_320026500"/>
<name>Q4Q579_LEIMA</name>
<evidence type="ECO:0000313" key="2">
    <source>
        <dbReference type="EMBL" id="CAJ08723.1"/>
    </source>
</evidence>
<dbReference type="InParanoid" id="Q4Q579"/>
<keyword evidence="3" id="KW-1185">Reference proteome</keyword>
<dbReference type="KEGG" id="lma:LMJF_32_1975"/>
<feature type="region of interest" description="Disordered" evidence="1">
    <location>
        <begin position="1"/>
        <end position="91"/>
    </location>
</feature>
<protein>
    <submittedName>
        <fullName evidence="2">Uncharacterized protein</fullName>
    </submittedName>
</protein>
<organism evidence="2 3">
    <name type="scientific">Leishmania major</name>
    <dbReference type="NCBI Taxonomy" id="5664"/>
    <lineage>
        <taxon>Eukaryota</taxon>
        <taxon>Discoba</taxon>
        <taxon>Euglenozoa</taxon>
        <taxon>Kinetoplastea</taxon>
        <taxon>Metakinetoplastina</taxon>
        <taxon>Trypanosomatida</taxon>
        <taxon>Trypanosomatidae</taxon>
        <taxon>Leishmaniinae</taxon>
        <taxon>Leishmania</taxon>
    </lineage>
</organism>
<gene>
    <name evidence="2" type="ORF">LMJF_32_1975</name>
</gene>
<sequence>MPKKHRVKRQNYVAHLRNLEKERETYLQKRRTHKRSRETGNEEVVGEARDRMESGAPKKRRTEAGPSTAASARNEEGAAPHTHLTPTTAATATSAAAAETVSAKRYSFSTKSFAELVKASAATAPTTDAAPRDTSAIITTAKKTLKRRTY</sequence>
<feature type="compositionally biased region" description="Basic and acidic residues" evidence="1">
    <location>
        <begin position="17"/>
        <end position="27"/>
    </location>
</feature>
<dbReference type="RefSeq" id="XP_001685519.1">
    <property type="nucleotide sequence ID" value="XM_001685467.1"/>
</dbReference>
<evidence type="ECO:0000313" key="3">
    <source>
        <dbReference type="Proteomes" id="UP000000542"/>
    </source>
</evidence>
<reference evidence="2 3" key="2">
    <citation type="journal article" date="2011" name="Genome Res.">
        <title>Chromosome and gene copy number variation allow major structural change between species and strains of Leishmania.</title>
        <authorList>
            <person name="Rogers M.B."/>
            <person name="Hilley J.D."/>
            <person name="Dickens N.J."/>
            <person name="Wilkes J."/>
            <person name="Bates P.A."/>
            <person name="Depledge D.P."/>
            <person name="Harris D."/>
            <person name="Her Y."/>
            <person name="Herzyk P."/>
            <person name="Imamura H."/>
            <person name="Otto T.D."/>
            <person name="Sanders M."/>
            <person name="Seeger K."/>
            <person name="Dujardin J.C."/>
            <person name="Berriman M."/>
            <person name="Smith D.F."/>
            <person name="Hertz-Fowler C."/>
            <person name="Mottram J.C."/>
        </authorList>
    </citation>
    <scope>NUCLEOTIDE SEQUENCE [LARGE SCALE GENOMIC DNA]</scope>
    <source>
        <strain evidence="3">MHOM/IL/81/Friedlin</strain>
    </source>
</reference>
<accession>Q4Q579</accession>
<dbReference type="VEuPathDB" id="TriTrypDB:LMJSD75_320026500"/>
<dbReference type="VEuPathDB" id="TriTrypDB:LMJFC_320029000"/>
<dbReference type="VEuPathDB" id="TriTrypDB:LmjF.32.1975"/>
<dbReference type="AlphaFoldDB" id="Q4Q579"/>
<dbReference type="EMBL" id="FR796428">
    <property type="protein sequence ID" value="CAJ08723.1"/>
    <property type="molecule type" value="Genomic_DNA"/>
</dbReference>